<organism evidence="2 3">
    <name type="scientific">Ensifer adhaerens</name>
    <name type="common">Sinorhizobium morelense</name>
    <dbReference type="NCBI Taxonomy" id="106592"/>
    <lineage>
        <taxon>Bacteria</taxon>
        <taxon>Pseudomonadati</taxon>
        <taxon>Pseudomonadota</taxon>
        <taxon>Alphaproteobacteria</taxon>
        <taxon>Hyphomicrobiales</taxon>
        <taxon>Rhizobiaceae</taxon>
        <taxon>Sinorhizobium/Ensifer group</taxon>
        <taxon>Ensifer</taxon>
    </lineage>
</organism>
<accession>A0A9Q9DEP3</accession>
<keyword evidence="2" id="KW-0614">Plasmid</keyword>
<feature type="domain" description="Methyltransferase FkbM" evidence="1">
    <location>
        <begin position="50"/>
        <end position="207"/>
    </location>
</feature>
<geneLocation type="plasmid" evidence="2 3">
    <name>pB</name>
</geneLocation>
<evidence type="ECO:0000313" key="3">
    <source>
        <dbReference type="Proteomes" id="UP001055460"/>
    </source>
</evidence>
<reference evidence="2" key="1">
    <citation type="submission" date="2022-06" db="EMBL/GenBank/DDBJ databases">
        <title>Physiological and biochemical characterization and genomic elucidation of a strain of the genus Ensifer adhaerens M8 that combines arsenic oxidation and chromium reduction.</title>
        <authorList>
            <person name="Li X."/>
            <person name="Yu c."/>
        </authorList>
    </citation>
    <scope>NUCLEOTIDE SEQUENCE</scope>
    <source>
        <strain evidence="2">M8</strain>
        <plasmid evidence="2">pB</plasmid>
    </source>
</reference>
<dbReference type="PANTHER" id="PTHR34203:SF15">
    <property type="entry name" value="SLL1173 PROTEIN"/>
    <property type="match status" value="1"/>
</dbReference>
<name>A0A9Q9DEP3_ENSAD</name>
<dbReference type="EMBL" id="CP098809">
    <property type="protein sequence ID" value="USJ28207.1"/>
    <property type="molecule type" value="Genomic_DNA"/>
</dbReference>
<protein>
    <submittedName>
        <fullName evidence="2">FkbM family methyltransferase</fullName>
    </submittedName>
</protein>
<dbReference type="AlphaFoldDB" id="A0A9Q9DEP3"/>
<dbReference type="Proteomes" id="UP001055460">
    <property type="component" value="Plasmid pB"/>
</dbReference>
<dbReference type="InterPro" id="IPR052514">
    <property type="entry name" value="SAM-dependent_MTase"/>
</dbReference>
<gene>
    <name evidence="2" type="ORF">NE863_30630</name>
</gene>
<evidence type="ECO:0000313" key="2">
    <source>
        <dbReference type="EMBL" id="USJ28207.1"/>
    </source>
</evidence>
<dbReference type="GO" id="GO:0032259">
    <property type="term" value="P:methylation"/>
    <property type="evidence" value="ECO:0007669"/>
    <property type="project" value="UniProtKB-KW"/>
</dbReference>
<dbReference type="Pfam" id="PF05050">
    <property type="entry name" value="Methyltransf_21"/>
    <property type="match status" value="1"/>
</dbReference>
<dbReference type="SUPFAM" id="SSF53335">
    <property type="entry name" value="S-adenosyl-L-methionine-dependent methyltransferases"/>
    <property type="match status" value="1"/>
</dbReference>
<dbReference type="GO" id="GO:0008168">
    <property type="term" value="F:methyltransferase activity"/>
    <property type="evidence" value="ECO:0007669"/>
    <property type="project" value="UniProtKB-KW"/>
</dbReference>
<dbReference type="RefSeq" id="WP_112977290.1">
    <property type="nucleotide sequence ID" value="NZ_CP098809.1"/>
</dbReference>
<dbReference type="InterPro" id="IPR029063">
    <property type="entry name" value="SAM-dependent_MTases_sf"/>
</dbReference>
<evidence type="ECO:0000259" key="1">
    <source>
        <dbReference type="Pfam" id="PF05050"/>
    </source>
</evidence>
<dbReference type="InterPro" id="IPR006342">
    <property type="entry name" value="FkbM_mtfrase"/>
</dbReference>
<dbReference type="PANTHER" id="PTHR34203">
    <property type="entry name" value="METHYLTRANSFERASE, FKBM FAMILY PROTEIN"/>
    <property type="match status" value="1"/>
</dbReference>
<keyword evidence="2" id="KW-0489">Methyltransferase</keyword>
<keyword evidence="2" id="KW-0808">Transferase</keyword>
<sequence>MFEKEAYWVSWLRWHLYRKRRGKEGDAFKGALLKMRTAVRRLPRGALVLDCGANVGDVSGYFLAKGMKVIAFEPDPTALAVLKARFPNEPRLVIEQKAVGAAAGFAPFYQTEALADGNIKETIASSLMRRDVHTTAPVAQVEIANLAEYIRGLPERVRILKLDIEGYEAEVLEALLAERLERQIDLILVETHEFFSEELAARIGALRLRIEREKITNVCLDWH</sequence>
<dbReference type="Gene3D" id="3.40.50.150">
    <property type="entry name" value="Vaccinia Virus protein VP39"/>
    <property type="match status" value="1"/>
</dbReference>
<proteinExistence type="predicted"/>
<dbReference type="NCBIfam" id="TIGR01444">
    <property type="entry name" value="fkbM_fam"/>
    <property type="match status" value="1"/>
</dbReference>